<protein>
    <submittedName>
        <fullName evidence="2">156_t:CDS:1</fullName>
    </submittedName>
</protein>
<dbReference type="OrthoDB" id="10302158at2759"/>
<sequence length="123" mass="15066">MSTLHLNAKDYWNKEMNQWNVNDWDIYILKQDPKITKMQSHKLLSAELKRMKLKFTSDHPVYQRIEKIQYMLKRIQKDKFNLRIWRDLKEMNEKKGKLERKRNLFATPNFERNPAPLTSPGFR</sequence>
<reference evidence="2" key="1">
    <citation type="submission" date="2021-06" db="EMBL/GenBank/DDBJ databases">
        <authorList>
            <person name="Kallberg Y."/>
            <person name="Tangrot J."/>
            <person name="Rosling A."/>
        </authorList>
    </citation>
    <scope>NUCLEOTIDE SEQUENCE</scope>
    <source>
        <strain evidence="2">MT106</strain>
    </source>
</reference>
<comment type="caution">
    <text evidence="2">The sequence shown here is derived from an EMBL/GenBank/DDBJ whole genome shotgun (WGS) entry which is preliminary data.</text>
</comment>
<dbReference type="AlphaFoldDB" id="A0A9N9F7R6"/>
<evidence type="ECO:0000313" key="2">
    <source>
        <dbReference type="EMBL" id="CAG8516483.1"/>
    </source>
</evidence>
<keyword evidence="3" id="KW-1185">Reference proteome</keyword>
<evidence type="ECO:0000313" key="3">
    <source>
        <dbReference type="Proteomes" id="UP000789831"/>
    </source>
</evidence>
<proteinExistence type="predicted"/>
<dbReference type="EMBL" id="CAJVPL010000632">
    <property type="protein sequence ID" value="CAG8516483.1"/>
    <property type="molecule type" value="Genomic_DNA"/>
</dbReference>
<name>A0A9N9F7R6_9GLOM</name>
<evidence type="ECO:0000256" key="1">
    <source>
        <dbReference type="SAM" id="MobiDB-lite"/>
    </source>
</evidence>
<organism evidence="2 3">
    <name type="scientific">Ambispora gerdemannii</name>
    <dbReference type="NCBI Taxonomy" id="144530"/>
    <lineage>
        <taxon>Eukaryota</taxon>
        <taxon>Fungi</taxon>
        <taxon>Fungi incertae sedis</taxon>
        <taxon>Mucoromycota</taxon>
        <taxon>Glomeromycotina</taxon>
        <taxon>Glomeromycetes</taxon>
        <taxon>Archaeosporales</taxon>
        <taxon>Ambisporaceae</taxon>
        <taxon>Ambispora</taxon>
    </lineage>
</organism>
<dbReference type="Proteomes" id="UP000789831">
    <property type="component" value="Unassembled WGS sequence"/>
</dbReference>
<feature type="region of interest" description="Disordered" evidence="1">
    <location>
        <begin position="102"/>
        <end position="123"/>
    </location>
</feature>
<accession>A0A9N9F7R6</accession>
<gene>
    <name evidence="2" type="ORF">AGERDE_LOCUS5009</name>
</gene>